<name>A0A371DXS1_9APHY</name>
<dbReference type="AlphaFoldDB" id="A0A371DXS1"/>
<feature type="non-terminal residue" evidence="1">
    <location>
        <position position="1"/>
    </location>
</feature>
<evidence type="ECO:0000313" key="1">
    <source>
        <dbReference type="EMBL" id="RDX57340.1"/>
    </source>
</evidence>
<dbReference type="EMBL" id="KZ857379">
    <property type="protein sequence ID" value="RDX57340.1"/>
    <property type="molecule type" value="Genomic_DNA"/>
</dbReference>
<proteinExistence type="predicted"/>
<sequence>TCGANRSVCYCDRECQRAHYYKGHKEDCEEFLSPPLDVTFVTEPIEGEKYARDPVFAQHHQDGFGCWVSIKTSPHCELQLIANPTRANKDAHPRLPGDPGVTLENLDNCNAHASNLLTLQVLVQNRRKDKKTVLVIGSQSRVVSFGKSTEDVLKGKTIVDGVTTFRLDGQSFATVPVAYDPFDKKPRLLVKNVDGVELKEDTRPPPAVKNAEKGILALRPGQYAILQMQYRVGDGGSIRKDWTALRLVQILTLPVIVPWEGNRSPTAIEADFARDHAKSGAAPLGMRVMFDQDAVQEFFKDGIKGGDEAHIRSHYGEKGVKKYDRETEEAKQKSLDIMKEFRRRGGTLEEALAFQLGAGMTDEALLTLLHWEED</sequence>
<dbReference type="Proteomes" id="UP000256964">
    <property type="component" value="Unassembled WGS sequence"/>
</dbReference>
<dbReference type="OrthoDB" id="194358at2759"/>
<reference evidence="1 2" key="1">
    <citation type="journal article" date="2018" name="Biotechnol. Biofuels">
        <title>Integrative visual omics of the white-rot fungus Polyporus brumalis exposes the biotechnological potential of its oxidative enzymes for delignifying raw plant biomass.</title>
        <authorList>
            <person name="Miyauchi S."/>
            <person name="Rancon A."/>
            <person name="Drula E."/>
            <person name="Hage H."/>
            <person name="Chaduli D."/>
            <person name="Favel A."/>
            <person name="Grisel S."/>
            <person name="Henrissat B."/>
            <person name="Herpoel-Gimbert I."/>
            <person name="Ruiz-Duenas F.J."/>
            <person name="Chevret D."/>
            <person name="Hainaut M."/>
            <person name="Lin J."/>
            <person name="Wang M."/>
            <person name="Pangilinan J."/>
            <person name="Lipzen A."/>
            <person name="Lesage-Meessen L."/>
            <person name="Navarro D."/>
            <person name="Riley R."/>
            <person name="Grigoriev I.V."/>
            <person name="Zhou S."/>
            <person name="Raouche S."/>
            <person name="Rosso M.N."/>
        </authorList>
    </citation>
    <scope>NUCLEOTIDE SEQUENCE [LARGE SCALE GENOMIC DNA]</scope>
    <source>
        <strain evidence="1 2">BRFM 1820</strain>
    </source>
</reference>
<gene>
    <name evidence="1" type="ORF">OH76DRAFT_1334992</name>
</gene>
<dbReference type="STRING" id="139420.A0A371DXS1"/>
<keyword evidence="2" id="KW-1185">Reference proteome</keyword>
<protein>
    <recommendedName>
        <fullName evidence="3">MYND-type domain-containing protein</fullName>
    </recommendedName>
</protein>
<accession>A0A371DXS1</accession>
<evidence type="ECO:0000313" key="2">
    <source>
        <dbReference type="Proteomes" id="UP000256964"/>
    </source>
</evidence>
<organism evidence="1 2">
    <name type="scientific">Lentinus brumalis</name>
    <dbReference type="NCBI Taxonomy" id="2498619"/>
    <lineage>
        <taxon>Eukaryota</taxon>
        <taxon>Fungi</taxon>
        <taxon>Dikarya</taxon>
        <taxon>Basidiomycota</taxon>
        <taxon>Agaricomycotina</taxon>
        <taxon>Agaricomycetes</taxon>
        <taxon>Polyporales</taxon>
        <taxon>Polyporaceae</taxon>
        <taxon>Lentinus</taxon>
    </lineage>
</organism>
<evidence type="ECO:0008006" key="3">
    <source>
        <dbReference type="Google" id="ProtNLM"/>
    </source>
</evidence>